<comment type="caution">
    <text evidence="2">The sequence shown here is derived from an EMBL/GenBank/DDBJ whole genome shotgun (WGS) entry which is preliminary data.</text>
</comment>
<evidence type="ECO:0000313" key="3">
    <source>
        <dbReference type="Proteomes" id="UP001148838"/>
    </source>
</evidence>
<feature type="transmembrane region" description="Helical" evidence="1">
    <location>
        <begin position="57"/>
        <end position="78"/>
    </location>
</feature>
<protein>
    <submittedName>
        <fullName evidence="2">Uncharacterized protein</fullName>
    </submittedName>
</protein>
<keyword evidence="3" id="KW-1185">Reference proteome</keyword>
<accession>A0ABQ8SAX5</accession>
<evidence type="ECO:0000313" key="2">
    <source>
        <dbReference type="EMBL" id="KAJ4431014.1"/>
    </source>
</evidence>
<organism evidence="2 3">
    <name type="scientific">Periplaneta americana</name>
    <name type="common">American cockroach</name>
    <name type="synonym">Blatta americana</name>
    <dbReference type="NCBI Taxonomy" id="6978"/>
    <lineage>
        <taxon>Eukaryota</taxon>
        <taxon>Metazoa</taxon>
        <taxon>Ecdysozoa</taxon>
        <taxon>Arthropoda</taxon>
        <taxon>Hexapoda</taxon>
        <taxon>Insecta</taxon>
        <taxon>Pterygota</taxon>
        <taxon>Neoptera</taxon>
        <taxon>Polyneoptera</taxon>
        <taxon>Dictyoptera</taxon>
        <taxon>Blattodea</taxon>
        <taxon>Blattoidea</taxon>
        <taxon>Blattidae</taxon>
        <taxon>Blattinae</taxon>
        <taxon>Periplaneta</taxon>
    </lineage>
</organism>
<evidence type="ECO:0000256" key="1">
    <source>
        <dbReference type="SAM" id="Phobius"/>
    </source>
</evidence>
<keyword evidence="1" id="KW-1133">Transmembrane helix</keyword>
<reference evidence="2 3" key="1">
    <citation type="journal article" date="2022" name="Allergy">
        <title>Genome assembly and annotation of Periplaneta americana reveal a comprehensive cockroach allergen profile.</title>
        <authorList>
            <person name="Wang L."/>
            <person name="Xiong Q."/>
            <person name="Saelim N."/>
            <person name="Wang L."/>
            <person name="Nong W."/>
            <person name="Wan A.T."/>
            <person name="Shi M."/>
            <person name="Liu X."/>
            <person name="Cao Q."/>
            <person name="Hui J.H.L."/>
            <person name="Sookrung N."/>
            <person name="Leung T.F."/>
            <person name="Tungtrongchitr A."/>
            <person name="Tsui S.K.W."/>
        </authorList>
    </citation>
    <scope>NUCLEOTIDE SEQUENCE [LARGE SCALE GENOMIC DNA]</scope>
    <source>
        <strain evidence="2">PWHHKU_190912</strain>
    </source>
</reference>
<keyword evidence="1" id="KW-0472">Membrane</keyword>
<sequence>MAGLCEGGNGPAGSLKAIFQERCDSEHLVIRIILPIMKQTLFLIVDNSFFPLSHNLYAMSRLLVCMYYVCMYACMYVLEMNNDRENESNSARKAENPHDNVVLRRVLDLVLRNLSTPTKCYFENDERDSKRTRMTSRDSKDKCSEHSERERQLVLFISSMYVFAINPWNASHRPFAVEMFFKSIDAVIILTQHKFRQHLNINRYGQVASRNTILFWANDFRTTSSASYQRMSKFRHIQLTCMSIATLKELNKFSDKDLL</sequence>
<proteinExistence type="predicted"/>
<dbReference type="EMBL" id="JAJSOF020000031">
    <property type="protein sequence ID" value="KAJ4431014.1"/>
    <property type="molecule type" value="Genomic_DNA"/>
</dbReference>
<keyword evidence="1" id="KW-0812">Transmembrane</keyword>
<dbReference type="Proteomes" id="UP001148838">
    <property type="component" value="Unassembled WGS sequence"/>
</dbReference>
<name>A0ABQ8SAX5_PERAM</name>
<gene>
    <name evidence="2" type="ORF">ANN_19607</name>
</gene>